<dbReference type="RefSeq" id="XP_024575102.1">
    <property type="nucleotide sequence ID" value="XM_024724201.1"/>
</dbReference>
<sequence length="57" mass="6122">MLLLGALSQSSGLKPLNIEMSRSFDYTSGGMSCSSCKLVRHSQWGQMLAISQSSDPV</sequence>
<evidence type="ECO:0000313" key="2">
    <source>
        <dbReference type="Proteomes" id="UP000054928"/>
    </source>
</evidence>
<name>A0A0P1ACP0_PLAHL</name>
<protein>
    <submittedName>
        <fullName evidence="1">Uncharacterized protein</fullName>
    </submittedName>
</protein>
<reference evidence="2" key="1">
    <citation type="submission" date="2014-09" db="EMBL/GenBank/DDBJ databases">
        <authorList>
            <person name="Sharma Rahul"/>
            <person name="Thines Marco"/>
        </authorList>
    </citation>
    <scope>NUCLEOTIDE SEQUENCE [LARGE SCALE GENOMIC DNA]</scope>
</reference>
<organism evidence="1 2">
    <name type="scientific">Plasmopara halstedii</name>
    <name type="common">Downy mildew of sunflower</name>
    <dbReference type="NCBI Taxonomy" id="4781"/>
    <lineage>
        <taxon>Eukaryota</taxon>
        <taxon>Sar</taxon>
        <taxon>Stramenopiles</taxon>
        <taxon>Oomycota</taxon>
        <taxon>Peronosporomycetes</taxon>
        <taxon>Peronosporales</taxon>
        <taxon>Peronosporaceae</taxon>
        <taxon>Plasmopara</taxon>
    </lineage>
</organism>
<dbReference type="AlphaFoldDB" id="A0A0P1ACP0"/>
<accession>A0A0P1ACP0</accession>
<dbReference type="Proteomes" id="UP000054928">
    <property type="component" value="Unassembled WGS sequence"/>
</dbReference>
<dbReference type="EMBL" id="CCYD01000322">
    <property type="protein sequence ID" value="CEG38733.1"/>
    <property type="molecule type" value="Genomic_DNA"/>
</dbReference>
<evidence type="ECO:0000313" key="1">
    <source>
        <dbReference type="EMBL" id="CEG38733.1"/>
    </source>
</evidence>
<proteinExistence type="predicted"/>
<dbReference type="GeneID" id="36403845"/>
<keyword evidence="2" id="KW-1185">Reference proteome</keyword>